<protein>
    <submittedName>
        <fullName evidence="2">Uncharacterized protein LOC108042225 isoform X1</fullName>
    </submittedName>
</protein>
<dbReference type="OrthoDB" id="7827013at2759"/>
<evidence type="ECO:0000256" key="1">
    <source>
        <dbReference type="SAM" id="SignalP"/>
    </source>
</evidence>
<feature type="signal peptide" evidence="1">
    <location>
        <begin position="1"/>
        <end position="21"/>
    </location>
</feature>
<name>A0A6P4ECJ9_DRORH</name>
<organism evidence="2">
    <name type="scientific">Drosophila rhopaloa</name>
    <name type="common">Fruit fly</name>
    <dbReference type="NCBI Taxonomy" id="1041015"/>
    <lineage>
        <taxon>Eukaryota</taxon>
        <taxon>Metazoa</taxon>
        <taxon>Ecdysozoa</taxon>
        <taxon>Arthropoda</taxon>
        <taxon>Hexapoda</taxon>
        <taxon>Insecta</taxon>
        <taxon>Pterygota</taxon>
        <taxon>Neoptera</taxon>
        <taxon>Endopterygota</taxon>
        <taxon>Diptera</taxon>
        <taxon>Brachycera</taxon>
        <taxon>Muscomorpha</taxon>
        <taxon>Ephydroidea</taxon>
        <taxon>Drosophilidae</taxon>
        <taxon>Drosophila</taxon>
        <taxon>Sophophora</taxon>
    </lineage>
</organism>
<reference evidence="2" key="1">
    <citation type="submission" date="2025-08" db="UniProtKB">
        <authorList>
            <consortium name="RefSeq"/>
        </authorList>
    </citation>
    <scope>IDENTIFICATION</scope>
</reference>
<sequence length="155" mass="17352">MLTRKSLITLLIMFFLGCQEAADKVLYIPDAKCSDCSNIQSKCTISKSGVYCTNKTDKQNIHFSKGKQEKLLDLAECLPDKFTVTGPILDWCCFWTPKMGCQQLGGTLYQNFSDCDICRHSCNCDEDKVSGMVKISPRRWCAVLGILALLSIAYL</sequence>
<proteinExistence type="predicted"/>
<dbReference type="PROSITE" id="PS51257">
    <property type="entry name" value="PROKAR_LIPOPROTEIN"/>
    <property type="match status" value="1"/>
</dbReference>
<dbReference type="AlphaFoldDB" id="A0A6P4ECJ9"/>
<dbReference type="RefSeq" id="XP_016975892.1">
    <property type="nucleotide sequence ID" value="XM_017120403.1"/>
</dbReference>
<keyword evidence="1" id="KW-0732">Signal</keyword>
<gene>
    <name evidence="2" type="primary">LOC108042225</name>
</gene>
<dbReference type="OMA" id="LDWCCLW"/>
<feature type="chain" id="PRO_5028410561" evidence="1">
    <location>
        <begin position="22"/>
        <end position="155"/>
    </location>
</feature>
<accession>A0A6P4ECJ9</accession>
<evidence type="ECO:0000313" key="2">
    <source>
        <dbReference type="RefSeq" id="XP_016975892.1"/>
    </source>
</evidence>